<evidence type="ECO:0000256" key="1">
    <source>
        <dbReference type="SAM" id="Phobius"/>
    </source>
</evidence>
<sequence length="1198" mass="138649">MMFLEIFKFELKYRAKRADTYIYFLALFLFSIIAVDFLNDAPLGALKRNAPIIIARTMGIISALFMMISSMIMGVAVLRDFDHGMESLMFINPFKKRDYLLGRFLGSLTVLILIFCAVPLGMMLGDLLPWHEPNLLLPFNSWHYIHPFITIVIPTLFFGGAIFFVSGTLSRKLIVVYTQGILFLMIYIVSLQLVKGSEYLYVASLLEPFTFQSIAIIAQYWTIVEQNNTLISLEGVLLYNRLIWIGIGIIALGIGYYRFQFIAVRDRARKGFQVSTKKQEFSTPKRMTVIPSITQHTGYIATCKSFIKHSLFYYRSILKEVSFWAIVICAMSILLISSINLGTAFGVDSYPTSYIIIGELIENTAIFFLLIIIFYSGELIWKERDKKMQPIYDALPISDSLNIMSKFLGLMLVLTSLMIAMIIAGILFQTYRGYYLYELDVYFTSFFIAIFPFIFLISIVSFFFQIVINHKFVSHIVTVIVVFAITIPLKVKGLDHGLYTFGGSDLGGYSDMNGYGHFLTPYLWFKTYWSAFALLLLIGATVISVRGTKVSFLKRLKQGKLRFTRPLQKASIVLIVILIGSGSFIFYNTNILNNYSFSSTENTYRASYEKELKQFEYLPQPKIIDVHLTVELYPSERKYSAEGYFILKNTYDHPIREIHIQELPSDDVQYEYLTIDKGSSINSKYKEFKYHIFELETPLQSQDSLYFNFKQVFAPKGFTEGKEKVIVDNGTFFTNFHFPTIGYQNDIELENTDERLKQGLTPQNGRAAIDDFRYLTTARANGDGEEIHFEMIMGTEIDQTAIAPGSLQKEWIENGRHYYHYKADSQMSNFYTMLSAQYELVKDQWNSSIDLEIYYHKGHEYNLDRMMHGMKKSFDYFNTVLSPYAYRQMRIVEVPNYHSKAQSYPTTVPFSEDIGFILDIDDEEDVDMAFFVTAHELAHQWWGHQINPANVQGKSMISESLAQYGAMMVFQKEFSNEKVRQLLAREKERYLKGRTQENEQEMPLYLVDRNQQYIHYGKGLVNLYAFQDYISEDSVNLALKRFIEDWNSFDGIKKSQTDKYPTTKDLLPYFREVTPDSLQYTITDLFETVTFYKNKTTSATYDKLSDHQYQVSLEIETSKFRQDIDGQENGIPINDWIDIGIYAKDSDELLYLKKHKITKQHTTLEIIVGQEPGNAGVDPMNKLMDKDENDNIMILEKK</sequence>
<keyword evidence="1" id="KW-0812">Transmembrane</keyword>
<evidence type="ECO:0000259" key="2">
    <source>
        <dbReference type="Pfam" id="PF01433"/>
    </source>
</evidence>
<feature type="domain" description="Peptidase M1 membrane alanine aminopeptidase" evidence="2">
    <location>
        <begin position="868"/>
        <end position="1047"/>
    </location>
</feature>
<feature type="transmembrane region" description="Helical" evidence="1">
    <location>
        <begin position="527"/>
        <end position="545"/>
    </location>
</feature>
<feature type="transmembrane region" description="Helical" evidence="1">
    <location>
        <begin position="472"/>
        <end position="491"/>
    </location>
</feature>
<name>A0A238YJ03_9FLAO</name>
<feature type="transmembrane region" description="Helical" evidence="1">
    <location>
        <begin position="58"/>
        <end position="78"/>
    </location>
</feature>
<evidence type="ECO:0000313" key="3">
    <source>
        <dbReference type="EMBL" id="SNR70701.1"/>
    </source>
</evidence>
<evidence type="ECO:0000313" key="4">
    <source>
        <dbReference type="Proteomes" id="UP000198379"/>
    </source>
</evidence>
<protein>
    <submittedName>
        <fullName evidence="3">Peptidase family M1</fullName>
    </submittedName>
</protein>
<proteinExistence type="predicted"/>
<feature type="transmembrane region" description="Helical" evidence="1">
    <location>
        <begin position="173"/>
        <end position="194"/>
    </location>
</feature>
<feature type="transmembrane region" description="Helical" evidence="1">
    <location>
        <begin position="242"/>
        <end position="259"/>
    </location>
</feature>
<dbReference type="EMBL" id="FZNY01000002">
    <property type="protein sequence ID" value="SNR70701.1"/>
    <property type="molecule type" value="Genomic_DNA"/>
</dbReference>
<dbReference type="InterPro" id="IPR014782">
    <property type="entry name" value="Peptidase_M1_dom"/>
</dbReference>
<feature type="transmembrane region" description="Helical" evidence="1">
    <location>
        <begin position="441"/>
        <end position="465"/>
    </location>
</feature>
<keyword evidence="1" id="KW-1133">Transmembrane helix</keyword>
<accession>A0A238YJ03</accession>
<dbReference type="SUPFAM" id="SSF55486">
    <property type="entry name" value="Metalloproteases ('zincins'), catalytic domain"/>
    <property type="match status" value="1"/>
</dbReference>
<dbReference type="GO" id="GO:0008270">
    <property type="term" value="F:zinc ion binding"/>
    <property type="evidence" value="ECO:0007669"/>
    <property type="project" value="InterPro"/>
</dbReference>
<feature type="transmembrane region" description="Helical" evidence="1">
    <location>
        <begin position="21"/>
        <end position="38"/>
    </location>
</feature>
<dbReference type="GO" id="GO:0008237">
    <property type="term" value="F:metallopeptidase activity"/>
    <property type="evidence" value="ECO:0007669"/>
    <property type="project" value="InterPro"/>
</dbReference>
<gene>
    <name evidence="3" type="ORF">SAMN06265376_10284</name>
</gene>
<dbReference type="RefSeq" id="WP_179218111.1">
    <property type="nucleotide sequence ID" value="NZ_BMEP01000001.1"/>
</dbReference>
<keyword evidence="4" id="KW-1185">Reference proteome</keyword>
<organism evidence="3 4">
    <name type="scientific">Dokdonia pacifica</name>
    <dbReference type="NCBI Taxonomy" id="1627892"/>
    <lineage>
        <taxon>Bacteria</taxon>
        <taxon>Pseudomonadati</taxon>
        <taxon>Bacteroidota</taxon>
        <taxon>Flavobacteriia</taxon>
        <taxon>Flavobacteriales</taxon>
        <taxon>Flavobacteriaceae</taxon>
        <taxon>Dokdonia</taxon>
    </lineage>
</organism>
<feature type="transmembrane region" description="Helical" evidence="1">
    <location>
        <begin position="321"/>
        <end position="342"/>
    </location>
</feature>
<dbReference type="InterPro" id="IPR027268">
    <property type="entry name" value="Peptidase_M4/M1_CTD_sf"/>
</dbReference>
<keyword evidence="1" id="KW-0472">Membrane</keyword>
<feature type="transmembrane region" description="Helical" evidence="1">
    <location>
        <begin position="354"/>
        <end position="377"/>
    </location>
</feature>
<feature type="transmembrane region" description="Helical" evidence="1">
    <location>
        <begin position="407"/>
        <end position="429"/>
    </location>
</feature>
<dbReference type="Proteomes" id="UP000198379">
    <property type="component" value="Unassembled WGS sequence"/>
</dbReference>
<feature type="transmembrane region" description="Helical" evidence="1">
    <location>
        <begin position="566"/>
        <end position="587"/>
    </location>
</feature>
<dbReference type="Pfam" id="PF01433">
    <property type="entry name" value="Peptidase_M1"/>
    <property type="match status" value="1"/>
</dbReference>
<feature type="transmembrane region" description="Helical" evidence="1">
    <location>
        <begin position="144"/>
        <end position="166"/>
    </location>
</feature>
<feature type="transmembrane region" description="Helical" evidence="1">
    <location>
        <begin position="99"/>
        <end position="124"/>
    </location>
</feature>
<reference evidence="3 4" key="1">
    <citation type="submission" date="2017-06" db="EMBL/GenBank/DDBJ databases">
        <authorList>
            <person name="Kim H.J."/>
            <person name="Triplett B.A."/>
        </authorList>
    </citation>
    <scope>NUCLEOTIDE SEQUENCE [LARGE SCALE GENOMIC DNA]</scope>
    <source>
        <strain evidence="3 4">DSM 25597</strain>
    </source>
</reference>
<dbReference type="Gene3D" id="1.10.390.10">
    <property type="entry name" value="Neutral Protease Domain 2"/>
    <property type="match status" value="1"/>
</dbReference>
<dbReference type="AlphaFoldDB" id="A0A238YJ03"/>